<dbReference type="AlphaFoldDB" id="A0A0B2VT70"/>
<keyword evidence="2" id="KW-1185">Reference proteome</keyword>
<sequence length="143" mass="15905">MGSFDGNDQQRLRFGTEYNDRIILQCSTCHCCCGKRQLPPQISNDQARSDEHIQLSHSEVYPEGYRQGVDHYGQHISQRPYSPTGGNCQHLVYTKPARTNQELGDCIGSGIYDGQSGPTTLTAPSRRPEFASDGVRLLHYSGS</sequence>
<evidence type="ECO:0000313" key="1">
    <source>
        <dbReference type="EMBL" id="KHN84170.1"/>
    </source>
</evidence>
<comment type="caution">
    <text evidence="1">The sequence shown here is derived from an EMBL/GenBank/DDBJ whole genome shotgun (WGS) entry which is preliminary data.</text>
</comment>
<name>A0A0B2VT70_TOXCA</name>
<dbReference type="EMBL" id="JPKZ01001041">
    <property type="protein sequence ID" value="KHN84170.1"/>
    <property type="molecule type" value="Genomic_DNA"/>
</dbReference>
<evidence type="ECO:0000313" key="2">
    <source>
        <dbReference type="Proteomes" id="UP000031036"/>
    </source>
</evidence>
<proteinExistence type="predicted"/>
<reference evidence="1 2" key="1">
    <citation type="submission" date="2014-11" db="EMBL/GenBank/DDBJ databases">
        <title>Genetic blueprint of the zoonotic pathogen Toxocara canis.</title>
        <authorList>
            <person name="Zhu X.-Q."/>
            <person name="Korhonen P.K."/>
            <person name="Cai H."/>
            <person name="Young N.D."/>
            <person name="Nejsum P."/>
            <person name="von Samson-Himmelstjerna G."/>
            <person name="Boag P.R."/>
            <person name="Tan P."/>
            <person name="Li Q."/>
            <person name="Min J."/>
            <person name="Yang Y."/>
            <person name="Wang X."/>
            <person name="Fang X."/>
            <person name="Hall R.S."/>
            <person name="Hofmann A."/>
            <person name="Sternberg P.W."/>
            <person name="Jex A.R."/>
            <person name="Gasser R.B."/>
        </authorList>
    </citation>
    <scope>NUCLEOTIDE SEQUENCE [LARGE SCALE GENOMIC DNA]</scope>
    <source>
        <strain evidence="1">PN_DK_2014</strain>
    </source>
</reference>
<dbReference type="Proteomes" id="UP000031036">
    <property type="component" value="Unassembled WGS sequence"/>
</dbReference>
<gene>
    <name evidence="1" type="ORF">Tcan_04924</name>
</gene>
<organism evidence="1 2">
    <name type="scientific">Toxocara canis</name>
    <name type="common">Canine roundworm</name>
    <dbReference type="NCBI Taxonomy" id="6265"/>
    <lineage>
        <taxon>Eukaryota</taxon>
        <taxon>Metazoa</taxon>
        <taxon>Ecdysozoa</taxon>
        <taxon>Nematoda</taxon>
        <taxon>Chromadorea</taxon>
        <taxon>Rhabditida</taxon>
        <taxon>Spirurina</taxon>
        <taxon>Ascaridomorpha</taxon>
        <taxon>Ascaridoidea</taxon>
        <taxon>Toxocaridae</taxon>
        <taxon>Toxocara</taxon>
    </lineage>
</organism>
<accession>A0A0B2VT70</accession>
<protein>
    <submittedName>
        <fullName evidence="1">Uncharacterized protein</fullName>
    </submittedName>
</protein>